<dbReference type="OrthoDB" id="2438897at2759"/>
<feature type="domain" description="Transposase putative helix-turn-helix" evidence="2">
    <location>
        <begin position="130"/>
        <end position="165"/>
    </location>
</feature>
<gene>
    <name evidence="3" type="primary">TDEL0B01200</name>
    <name evidence="3" type="ORF">TDEL_0B01200</name>
</gene>
<evidence type="ECO:0000259" key="2">
    <source>
        <dbReference type="Pfam" id="PF12323"/>
    </source>
</evidence>
<dbReference type="InterPro" id="IPR021027">
    <property type="entry name" value="Transposase_put_HTH"/>
</dbReference>
<dbReference type="RefSeq" id="XP_003679460.1">
    <property type="nucleotide sequence ID" value="XM_003679412.1"/>
</dbReference>
<organism evidence="3 4">
    <name type="scientific">Torulaspora delbrueckii</name>
    <name type="common">Yeast</name>
    <name type="synonym">Candida colliculosa</name>
    <dbReference type="NCBI Taxonomy" id="4950"/>
    <lineage>
        <taxon>Eukaryota</taxon>
        <taxon>Fungi</taxon>
        <taxon>Dikarya</taxon>
        <taxon>Ascomycota</taxon>
        <taxon>Saccharomycotina</taxon>
        <taxon>Saccharomycetes</taxon>
        <taxon>Saccharomycetales</taxon>
        <taxon>Saccharomycetaceae</taxon>
        <taxon>Torulaspora</taxon>
    </lineage>
</organism>
<protein>
    <recommendedName>
        <fullName evidence="2">Transposase putative helix-turn-helix domain-containing protein</fullName>
    </recommendedName>
</protein>
<dbReference type="GeneID" id="11503459"/>
<dbReference type="InParanoid" id="G8ZNQ5"/>
<keyword evidence="4" id="KW-1185">Reference proteome</keyword>
<dbReference type="Pfam" id="PF12323">
    <property type="entry name" value="HTH_OrfB_IS605"/>
    <property type="match status" value="1"/>
</dbReference>
<dbReference type="HOGENOM" id="CLU_1099152_0_0_1"/>
<reference evidence="3 4" key="1">
    <citation type="journal article" date="2011" name="Proc. Natl. Acad. Sci. U.S.A.">
        <title>Evolutionary erosion of yeast sex chromosomes by mating-type switching accidents.</title>
        <authorList>
            <person name="Gordon J.L."/>
            <person name="Armisen D."/>
            <person name="Proux-Wera E."/>
            <person name="Oheigeartaigh S.S."/>
            <person name="Byrne K.P."/>
            <person name="Wolfe K.H."/>
        </authorList>
    </citation>
    <scope>NUCLEOTIDE SEQUENCE [LARGE SCALE GENOMIC DNA]</scope>
    <source>
        <strain evidence="4">ATCC 10662 / CBS 1146 / NBRC 0425 / NCYC 2629 / NRRL Y-866</strain>
    </source>
</reference>
<proteinExistence type="predicted"/>
<dbReference type="Proteomes" id="UP000005627">
    <property type="component" value="Chromosome 2"/>
</dbReference>
<dbReference type="AlphaFoldDB" id="G8ZNQ5"/>
<sequence>MDSDEFRVRRLTRSGSEKYKKRNDSQEVRAAHINRFSTEQIRVIMSDTDQSQSKKRKTLKNKESKPFWNEKAAQISQQWGLDLKTQPADKREGENIESNSWFSIVKHKQAPLVNDSLDLPPKVNSEKEILRARHVRLYPTASQQETLRKWFGTQRYLYNRALKMHRDGQPMNIKTLRLKLTNNDTNILEPHEQWPNEYHYTLKDEALRDLVNLNSTITRPTTKYRSALQIEVQDAKGTKGTNSEPFGSQEILK</sequence>
<evidence type="ECO:0000256" key="1">
    <source>
        <dbReference type="SAM" id="MobiDB-lite"/>
    </source>
</evidence>
<accession>G8ZNQ5</accession>
<feature type="region of interest" description="Disordered" evidence="1">
    <location>
        <begin position="46"/>
        <end position="65"/>
    </location>
</feature>
<dbReference type="EMBL" id="HE616743">
    <property type="protein sequence ID" value="CCE90249.1"/>
    <property type="molecule type" value="Genomic_DNA"/>
</dbReference>
<evidence type="ECO:0000313" key="4">
    <source>
        <dbReference type="Proteomes" id="UP000005627"/>
    </source>
</evidence>
<name>G8ZNQ5_TORDE</name>
<dbReference type="KEGG" id="tdl:TDEL_0B01200"/>
<evidence type="ECO:0000313" key="3">
    <source>
        <dbReference type="EMBL" id="CCE90249.1"/>
    </source>
</evidence>